<accession>A0A5Q2FGY3</accession>
<sequence>MDPVNIIGTSLLALVGLELAVDSVRTWFQSRDVDPQIRARKAQDRLTGIPSWTLVGRTDPF</sequence>
<gene>
    <name evidence="1" type="ORF">Rai3103_15535</name>
</gene>
<proteinExistence type="predicted"/>
<reference evidence="1 2" key="1">
    <citation type="submission" date="2019-10" db="EMBL/GenBank/DDBJ databases">
        <title>Genomic analysis of Raineyella sp. CBA3103.</title>
        <authorList>
            <person name="Roh S.W."/>
        </authorList>
    </citation>
    <scope>NUCLEOTIDE SEQUENCE [LARGE SCALE GENOMIC DNA]</scope>
    <source>
        <strain evidence="1 2">CBA3103</strain>
    </source>
</reference>
<dbReference type="Proteomes" id="UP000386847">
    <property type="component" value="Chromosome"/>
</dbReference>
<dbReference type="AlphaFoldDB" id="A0A5Q2FGY3"/>
<dbReference type="EMBL" id="CP045725">
    <property type="protein sequence ID" value="QGF24804.1"/>
    <property type="molecule type" value="Genomic_DNA"/>
</dbReference>
<evidence type="ECO:0000313" key="1">
    <source>
        <dbReference type="EMBL" id="QGF24804.1"/>
    </source>
</evidence>
<evidence type="ECO:0000313" key="2">
    <source>
        <dbReference type="Proteomes" id="UP000386847"/>
    </source>
</evidence>
<keyword evidence="2" id="KW-1185">Reference proteome</keyword>
<dbReference type="KEGG" id="rain:Rai3103_15535"/>
<protein>
    <submittedName>
        <fullName evidence="1">Uncharacterized protein</fullName>
    </submittedName>
</protein>
<name>A0A5Q2FGY3_9ACTN</name>
<dbReference type="RefSeq" id="WP_153573333.1">
    <property type="nucleotide sequence ID" value="NZ_CP045725.1"/>
</dbReference>
<organism evidence="1 2">
    <name type="scientific">Raineyella fluvialis</name>
    <dbReference type="NCBI Taxonomy" id="2662261"/>
    <lineage>
        <taxon>Bacteria</taxon>
        <taxon>Bacillati</taxon>
        <taxon>Actinomycetota</taxon>
        <taxon>Actinomycetes</taxon>
        <taxon>Propionibacteriales</taxon>
        <taxon>Propionibacteriaceae</taxon>
        <taxon>Raineyella</taxon>
    </lineage>
</organism>